<dbReference type="eggNOG" id="ENOG50333GC">
    <property type="taxonomic scope" value="Bacteria"/>
</dbReference>
<dbReference type="AlphaFoldDB" id="A9EDX5"/>
<sequence length="242" mass="28689">MRNIILILILITFSCQPNVKTDKNLIEDILILEVPFEKQLEVLESLGYKLNGEVTEDEMLKGLQSFVEYDLRDDIKKSIKENPYEILYYGMGLRKYDEEKKEIIPYTNKCIWYDLEFIDQSSEYITLMKRMGEITEGELSFTDMSLSIDKDNFEWLSFKVNGIKKEWKLEKVNYIADSFFSQFTYLTNELKTKGKYTYFDNGSQQFVIDYATPQEQKEFNQKTGLQREWLTSGKHFSEPKTD</sequence>
<dbReference type="PROSITE" id="PS51257">
    <property type="entry name" value="PROKAR_LIPOPROTEIN"/>
    <property type="match status" value="1"/>
</dbReference>
<organism evidence="1 2">
    <name type="scientific">Kordia algicida OT-1</name>
    <dbReference type="NCBI Taxonomy" id="391587"/>
    <lineage>
        <taxon>Bacteria</taxon>
        <taxon>Pseudomonadati</taxon>
        <taxon>Bacteroidota</taxon>
        <taxon>Flavobacteriia</taxon>
        <taxon>Flavobacteriales</taxon>
        <taxon>Flavobacteriaceae</taxon>
        <taxon>Kordia</taxon>
    </lineage>
</organism>
<evidence type="ECO:0000313" key="1">
    <source>
        <dbReference type="EMBL" id="EDP94191.1"/>
    </source>
</evidence>
<evidence type="ECO:0008006" key="3">
    <source>
        <dbReference type="Google" id="ProtNLM"/>
    </source>
</evidence>
<reference evidence="1 2" key="1">
    <citation type="journal article" date="2011" name="J. Bacteriol.">
        <title>Genome sequence of the algicidal bacterium Kordia algicida OT-1.</title>
        <authorList>
            <person name="Lee H.S."/>
            <person name="Kang S.G."/>
            <person name="Kwon K.K."/>
            <person name="Lee J.H."/>
            <person name="Kim S.J."/>
        </authorList>
    </citation>
    <scope>NUCLEOTIDE SEQUENCE [LARGE SCALE GENOMIC DNA]</scope>
    <source>
        <strain evidence="1 2">OT-1</strain>
    </source>
</reference>
<dbReference type="HOGENOM" id="CLU_1146014_0_0_10"/>
<dbReference type="STRING" id="391587.KAOT1_02311"/>
<protein>
    <recommendedName>
        <fullName evidence="3">Lipoprotein</fullName>
    </recommendedName>
</protein>
<comment type="caution">
    <text evidence="1">The sequence shown here is derived from an EMBL/GenBank/DDBJ whole genome shotgun (WGS) entry which is preliminary data.</text>
</comment>
<proteinExistence type="predicted"/>
<gene>
    <name evidence="1" type="ORF">KAOT1_02311</name>
</gene>
<keyword evidence="2" id="KW-1185">Reference proteome</keyword>
<accession>A9EDX5</accession>
<dbReference type="Proteomes" id="UP000002945">
    <property type="component" value="Unassembled WGS sequence"/>
</dbReference>
<name>A9EDX5_9FLAO</name>
<dbReference type="EMBL" id="ABIB01000025">
    <property type="protein sequence ID" value="EDP94191.1"/>
    <property type="molecule type" value="Genomic_DNA"/>
</dbReference>
<evidence type="ECO:0000313" key="2">
    <source>
        <dbReference type="Proteomes" id="UP000002945"/>
    </source>
</evidence>